<keyword evidence="2" id="KW-0479">Metal-binding</keyword>
<name>A0AAE4YDN8_9RHOB</name>
<gene>
    <name evidence="6" type="ORF">GV832_18310</name>
</gene>
<dbReference type="InterPro" id="IPR006913">
    <property type="entry name" value="CENP-V/GFA"/>
</dbReference>
<comment type="similarity">
    <text evidence="1">Belongs to the Gfa family.</text>
</comment>
<evidence type="ECO:0000259" key="5">
    <source>
        <dbReference type="PROSITE" id="PS51891"/>
    </source>
</evidence>
<evidence type="ECO:0000313" key="6">
    <source>
        <dbReference type="EMBL" id="NBZ89546.1"/>
    </source>
</evidence>
<comment type="caution">
    <text evidence="6">The sequence shown here is derived from an EMBL/GenBank/DDBJ whole genome shotgun (WGS) entry which is preliminary data.</text>
</comment>
<dbReference type="EMBL" id="JAABNR010000025">
    <property type="protein sequence ID" value="NBZ89546.1"/>
    <property type="molecule type" value="Genomic_DNA"/>
</dbReference>
<dbReference type="PANTHER" id="PTHR33337">
    <property type="entry name" value="GFA DOMAIN-CONTAINING PROTEIN"/>
    <property type="match status" value="1"/>
</dbReference>
<evidence type="ECO:0000256" key="3">
    <source>
        <dbReference type="ARBA" id="ARBA00022833"/>
    </source>
</evidence>
<dbReference type="Proteomes" id="UP001193501">
    <property type="component" value="Unassembled WGS sequence"/>
</dbReference>
<reference evidence="6" key="1">
    <citation type="submission" date="2020-01" db="EMBL/GenBank/DDBJ databases">
        <authorList>
            <person name="Chen W.-M."/>
        </authorList>
    </citation>
    <scope>NUCLEOTIDE SEQUENCE</scope>
    <source>
        <strain evidence="6">CYK-10</strain>
    </source>
</reference>
<dbReference type="AlphaFoldDB" id="A0AAE4YDN8"/>
<evidence type="ECO:0000256" key="1">
    <source>
        <dbReference type="ARBA" id="ARBA00005495"/>
    </source>
</evidence>
<keyword evidence="3" id="KW-0862">Zinc</keyword>
<keyword evidence="7" id="KW-1185">Reference proteome</keyword>
<sequence length="138" mass="14497">MPDAGDYYTAPQEATEVHGACLCGANRFTVPHAAGKVWACHCTQCRKTSGHYSASFDAEDIHWHAKDAASHVGPNGGVREFCPTCGSGLTFTKDGVTSVEAGVCENPTGGDLRSHVFVGTKGDYYTIPEGADQSLTDG</sequence>
<dbReference type="SUPFAM" id="SSF51316">
    <property type="entry name" value="Mss4-like"/>
    <property type="match status" value="1"/>
</dbReference>
<evidence type="ECO:0000256" key="4">
    <source>
        <dbReference type="ARBA" id="ARBA00023239"/>
    </source>
</evidence>
<dbReference type="PANTHER" id="PTHR33337:SF40">
    <property type="entry name" value="CENP-V_GFA DOMAIN-CONTAINING PROTEIN-RELATED"/>
    <property type="match status" value="1"/>
</dbReference>
<evidence type="ECO:0000256" key="2">
    <source>
        <dbReference type="ARBA" id="ARBA00022723"/>
    </source>
</evidence>
<proteinExistence type="inferred from homology"/>
<dbReference type="InterPro" id="IPR011057">
    <property type="entry name" value="Mss4-like_sf"/>
</dbReference>
<dbReference type="GO" id="GO:0016846">
    <property type="term" value="F:carbon-sulfur lyase activity"/>
    <property type="evidence" value="ECO:0007669"/>
    <property type="project" value="InterPro"/>
</dbReference>
<dbReference type="Gene3D" id="3.90.1590.10">
    <property type="entry name" value="glutathione-dependent formaldehyde- activating enzyme (gfa)"/>
    <property type="match status" value="1"/>
</dbReference>
<dbReference type="Pfam" id="PF04828">
    <property type="entry name" value="GFA"/>
    <property type="match status" value="1"/>
</dbReference>
<organism evidence="6 7">
    <name type="scientific">Stagnihabitans tardus</name>
    <dbReference type="NCBI Taxonomy" id="2699202"/>
    <lineage>
        <taxon>Bacteria</taxon>
        <taxon>Pseudomonadati</taxon>
        <taxon>Pseudomonadota</taxon>
        <taxon>Alphaproteobacteria</taxon>
        <taxon>Rhodobacterales</taxon>
        <taxon>Paracoccaceae</taxon>
        <taxon>Stagnihabitans</taxon>
    </lineage>
</organism>
<keyword evidence="4" id="KW-0456">Lyase</keyword>
<dbReference type="PROSITE" id="PS51891">
    <property type="entry name" value="CENP_V_GFA"/>
    <property type="match status" value="1"/>
</dbReference>
<evidence type="ECO:0000313" key="7">
    <source>
        <dbReference type="Proteomes" id="UP001193501"/>
    </source>
</evidence>
<accession>A0AAE4YDN8</accession>
<protein>
    <submittedName>
        <fullName evidence="6">GFA family protein</fullName>
    </submittedName>
</protein>
<feature type="domain" description="CENP-V/GFA" evidence="5">
    <location>
        <begin position="17"/>
        <end position="126"/>
    </location>
</feature>
<dbReference type="GO" id="GO:0046872">
    <property type="term" value="F:metal ion binding"/>
    <property type="evidence" value="ECO:0007669"/>
    <property type="project" value="UniProtKB-KW"/>
</dbReference>